<accession>A0A2L1UGN5</accession>
<evidence type="ECO:0000256" key="1">
    <source>
        <dbReference type="PIRNR" id="PIRNR012524"/>
    </source>
</evidence>
<accession>A0A6C0QWD5</accession>
<dbReference type="GO" id="GO:0003676">
    <property type="term" value="F:nucleic acid binding"/>
    <property type="evidence" value="ECO:0007669"/>
    <property type="project" value="InterPro"/>
</dbReference>
<evidence type="ECO:0000313" key="5">
    <source>
        <dbReference type="Proteomes" id="UP000239833"/>
    </source>
</evidence>
<dbReference type="InterPro" id="IPR003029">
    <property type="entry name" value="S1_domain"/>
</dbReference>
<dbReference type="STRING" id="147375.BXP28_09115"/>
<dbReference type="InterPro" id="IPR048588">
    <property type="entry name" value="CvfB_S1_2nd"/>
</dbReference>
<dbReference type="Pfam" id="PF21543">
    <property type="entry name" value="CvfB_2nd"/>
    <property type="match status" value="1"/>
</dbReference>
<dbReference type="Pfam" id="PF17783">
    <property type="entry name" value="WHD_CvfB"/>
    <property type="match status" value="1"/>
</dbReference>
<reference evidence="3 6" key="2">
    <citation type="journal article" date="2020" name="Int. J. Med. Microbiol.">
        <title>Discovery of Paenibacillus larvae ERIC V: Phenotypic and genomic comparison to genotypes ERIC I-IV reveal different inventories of virulence factors which correlate with epidemiological prevalences of American Foulbrood.</title>
        <authorList>
            <person name="Beims H."/>
            <person name="Bunk B."/>
            <person name="Erler S."/>
            <person name="Mohr K.I."/>
            <person name="Sproer C."/>
            <person name="Pradella S."/>
            <person name="Gunther G."/>
            <person name="Rohde M."/>
            <person name="von der Ohe W."/>
            <person name="Steinert M."/>
        </authorList>
    </citation>
    <scope>NUCLEOTIDE SEQUENCE</scope>
    <source>
        <strain evidence="3">Eric_III</strain>
        <strain evidence="4">Eric_V</strain>
    </source>
</reference>
<evidence type="ECO:0000313" key="6">
    <source>
        <dbReference type="Proteomes" id="UP000464330"/>
    </source>
</evidence>
<dbReference type="PROSITE" id="PS50126">
    <property type="entry name" value="S1"/>
    <property type="match status" value="1"/>
</dbReference>
<dbReference type="Pfam" id="PF21191">
    <property type="entry name" value="CvfB_1st"/>
    <property type="match status" value="1"/>
</dbReference>
<dbReference type="Proteomes" id="UP000239833">
    <property type="component" value="Chromosome"/>
</dbReference>
<dbReference type="Proteomes" id="UP000464330">
    <property type="component" value="Chromosome"/>
</dbReference>
<dbReference type="RefSeq" id="WP_024093534.1">
    <property type="nucleotide sequence ID" value="NZ_CP019655.1"/>
</dbReference>
<dbReference type="InterPro" id="IPR039566">
    <property type="entry name" value="CvfB_S1_st"/>
</dbReference>
<dbReference type="SMART" id="SM00316">
    <property type="entry name" value="S1"/>
    <property type="match status" value="3"/>
</dbReference>
<dbReference type="EMBL" id="CP019717">
    <property type="protein sequence ID" value="QHZ52777.1"/>
    <property type="molecule type" value="Genomic_DNA"/>
</dbReference>
<dbReference type="InterPro" id="IPR012340">
    <property type="entry name" value="NA-bd_OB-fold"/>
</dbReference>
<sequence length="297" mass="33592">MNLHAGMIISLEIAREVSPYGYFLTNGNQDVLLHYSEITGEIKVGDQVEVFLYHDTENRLSATMKRPDILLGEVGLLEVVDRHPRFGAFLEMGLGRNLLLPVREMPDAPELRPHVGDKVFVKMDLDKQGRLIAKAATEKDLAPLCFRAPASWKNTRVQARVYKPLKMGTFVVCDGGVVGFGVIGFLPSQERIHQLRMGEEVELRVTFVREEDGRVNLSMREPKEKGRETDAEILLSYLKERPNGAMPYSDQTPADIISSRFQMSKSAFKRALGKLMKVGHVYQKENWTYLKGSPDEK</sequence>
<dbReference type="InterPro" id="IPR014464">
    <property type="entry name" value="CvfB_fam"/>
</dbReference>
<dbReference type="InterPro" id="IPR048587">
    <property type="entry name" value="CvfB_S1_3rd"/>
</dbReference>
<protein>
    <submittedName>
        <fullName evidence="3">RNA-binding-like protein</fullName>
    </submittedName>
</protein>
<name>A0A2L1UGN5_9BACL</name>
<dbReference type="InterPro" id="IPR036388">
    <property type="entry name" value="WH-like_DNA-bd_sf"/>
</dbReference>
<dbReference type="EMBL" id="CP019655">
    <property type="protein sequence ID" value="AVF27365.1"/>
    <property type="molecule type" value="Genomic_DNA"/>
</dbReference>
<dbReference type="Gene3D" id="2.40.50.140">
    <property type="entry name" value="Nucleic acid-binding proteins"/>
    <property type="match status" value="3"/>
</dbReference>
<feature type="domain" description="S1 motif" evidence="2">
    <location>
        <begin position="154"/>
        <end position="220"/>
    </location>
</feature>
<comment type="similarity">
    <text evidence="1">Belongs to the CvfB family.</text>
</comment>
<evidence type="ECO:0000313" key="3">
    <source>
        <dbReference type="EMBL" id="AVF27365.1"/>
    </source>
</evidence>
<dbReference type="PIRSF" id="PIRSF012524">
    <property type="entry name" value="YitL_S1"/>
    <property type="match status" value="1"/>
</dbReference>
<dbReference type="Pfam" id="PF13509">
    <property type="entry name" value="S1_2"/>
    <property type="match status" value="1"/>
</dbReference>
<reference evidence="5" key="1">
    <citation type="submission" date="2017-02" db="EMBL/GenBank/DDBJ databases">
        <title>Delineation of Paenibacillus larvae strains originating from foulbrood outbreaks.</title>
        <authorList>
            <person name="Beims H."/>
            <person name="Bunk B."/>
            <person name="Sproeer C."/>
            <person name="Mohr K.I."/>
            <person name="Pradella S."/>
            <person name="Guenther G."/>
            <person name="Rohde M."/>
            <person name="von der Ohe W."/>
            <person name="Steinert M."/>
        </authorList>
    </citation>
    <scope>NUCLEOTIDE SEQUENCE [LARGE SCALE GENOMIC DNA]</scope>
    <source>
        <strain evidence="5">Eric_III</strain>
    </source>
</reference>
<dbReference type="Gene3D" id="1.10.10.10">
    <property type="entry name" value="Winged helix-like DNA-binding domain superfamily/Winged helix DNA-binding domain"/>
    <property type="match status" value="1"/>
</dbReference>
<dbReference type="SUPFAM" id="SSF50249">
    <property type="entry name" value="Nucleic acid-binding proteins"/>
    <property type="match status" value="1"/>
</dbReference>
<evidence type="ECO:0000259" key="2">
    <source>
        <dbReference type="PROSITE" id="PS50126"/>
    </source>
</evidence>
<gene>
    <name evidence="3" type="ORF">ERICIII_03247</name>
    <name evidence="4" type="ORF">ERICV_03679</name>
</gene>
<dbReference type="AlphaFoldDB" id="A0A2L1UGN5"/>
<dbReference type="PANTHER" id="PTHR37296:SF1">
    <property type="entry name" value="CONSERVED VIRULENCE FACTOR B"/>
    <property type="match status" value="1"/>
</dbReference>
<accession>A0A8B6WVN4</accession>
<dbReference type="GeneID" id="64219783"/>
<organism evidence="3 5">
    <name type="scientific">Paenibacillus larvae subsp. larvae</name>
    <dbReference type="NCBI Taxonomy" id="147375"/>
    <lineage>
        <taxon>Bacteria</taxon>
        <taxon>Bacillati</taxon>
        <taxon>Bacillota</taxon>
        <taxon>Bacilli</taxon>
        <taxon>Bacillales</taxon>
        <taxon>Paenibacillaceae</taxon>
        <taxon>Paenibacillus</taxon>
    </lineage>
</organism>
<dbReference type="PANTHER" id="PTHR37296">
    <property type="entry name" value="CONSERVED VIRULENCE FACTOR B"/>
    <property type="match status" value="1"/>
</dbReference>
<evidence type="ECO:0000313" key="4">
    <source>
        <dbReference type="EMBL" id="QHZ52777.1"/>
    </source>
</evidence>
<dbReference type="InterPro" id="IPR040764">
    <property type="entry name" value="CvfB_WH"/>
</dbReference>
<proteinExistence type="inferred from homology"/>